<dbReference type="InterPro" id="IPR003594">
    <property type="entry name" value="HATPase_dom"/>
</dbReference>
<dbReference type="Proteomes" id="UP000006049">
    <property type="component" value="Chromosome"/>
</dbReference>
<dbReference type="Pfam" id="PF07730">
    <property type="entry name" value="HisKA_3"/>
    <property type="match status" value="1"/>
</dbReference>
<dbReference type="SMART" id="SM00387">
    <property type="entry name" value="HATPase_c"/>
    <property type="match status" value="1"/>
</dbReference>
<dbReference type="InterPro" id="IPR019734">
    <property type="entry name" value="TPR_rpt"/>
</dbReference>
<evidence type="ECO:0000313" key="9">
    <source>
        <dbReference type="Proteomes" id="UP000006049"/>
    </source>
</evidence>
<dbReference type="Pfam" id="PF13424">
    <property type="entry name" value="TPR_12"/>
    <property type="match status" value="1"/>
</dbReference>
<evidence type="ECO:0000256" key="2">
    <source>
        <dbReference type="ARBA" id="ARBA00022777"/>
    </source>
</evidence>
<dbReference type="SMART" id="SM00028">
    <property type="entry name" value="TPR"/>
    <property type="match status" value="5"/>
</dbReference>
<feature type="repeat" description="TPR" evidence="4">
    <location>
        <begin position="125"/>
        <end position="158"/>
    </location>
</feature>
<dbReference type="eggNOG" id="COG4585">
    <property type="taxonomic scope" value="Bacteria"/>
</dbReference>
<dbReference type="InterPro" id="IPR005467">
    <property type="entry name" value="His_kinase_dom"/>
</dbReference>
<dbReference type="InterPro" id="IPR011712">
    <property type="entry name" value="Sig_transdc_His_kin_sub3_dim/P"/>
</dbReference>
<keyword evidence="1" id="KW-0808">Transferase</keyword>
<dbReference type="InterPro" id="IPR050482">
    <property type="entry name" value="Sensor_HK_TwoCompSys"/>
</dbReference>
<dbReference type="SUPFAM" id="SSF55874">
    <property type="entry name" value="ATPase domain of HSP90 chaperone/DNA topoisomerase II/histidine kinase"/>
    <property type="match status" value="1"/>
</dbReference>
<dbReference type="CDD" id="cd16917">
    <property type="entry name" value="HATPase_UhpB-NarQ-NarX-like"/>
    <property type="match status" value="1"/>
</dbReference>
<feature type="repeat" description="TPR" evidence="4">
    <location>
        <begin position="245"/>
        <end position="278"/>
    </location>
</feature>
<dbReference type="Pfam" id="PF02518">
    <property type="entry name" value="HATPase_c"/>
    <property type="match status" value="1"/>
</dbReference>
<organism evidence="8 9">
    <name type="scientific">Aequorivita sublithincola (strain DSM 14238 / LMG 21431 / ACAM 643 / 9-3)</name>
    <dbReference type="NCBI Taxonomy" id="746697"/>
    <lineage>
        <taxon>Bacteria</taxon>
        <taxon>Pseudomonadati</taxon>
        <taxon>Bacteroidota</taxon>
        <taxon>Flavobacteriia</taxon>
        <taxon>Flavobacteriales</taxon>
        <taxon>Flavobacteriaceae</taxon>
        <taxon>Aequorivita</taxon>
    </lineage>
</organism>
<dbReference type="GO" id="GO:0000155">
    <property type="term" value="F:phosphorelay sensor kinase activity"/>
    <property type="evidence" value="ECO:0007669"/>
    <property type="project" value="InterPro"/>
</dbReference>
<dbReference type="KEGG" id="asl:Aeqsu_1827"/>
<keyword evidence="2 8" id="KW-0418">Kinase</keyword>
<dbReference type="Pfam" id="PF13181">
    <property type="entry name" value="TPR_8"/>
    <property type="match status" value="1"/>
</dbReference>
<gene>
    <name evidence="8" type="ordered locus">Aeqsu_1827</name>
</gene>
<dbReference type="PANTHER" id="PTHR24421">
    <property type="entry name" value="NITRATE/NITRITE SENSOR PROTEIN NARX-RELATED"/>
    <property type="match status" value="1"/>
</dbReference>
<dbReference type="PROSITE" id="PS50109">
    <property type="entry name" value="HIS_KIN"/>
    <property type="match status" value="1"/>
</dbReference>
<dbReference type="STRING" id="746697.Aeqsu_1827"/>
<dbReference type="Pfam" id="PF12862">
    <property type="entry name" value="ANAPC5"/>
    <property type="match status" value="1"/>
</dbReference>
<evidence type="ECO:0000256" key="4">
    <source>
        <dbReference type="PROSITE-ProRule" id="PRU00339"/>
    </source>
</evidence>
<feature type="transmembrane region" description="Helical" evidence="6">
    <location>
        <begin position="403"/>
        <end position="422"/>
    </location>
</feature>
<dbReference type="eggNOG" id="COG0457">
    <property type="taxonomic scope" value="Bacteria"/>
</dbReference>
<reference evidence="8 9" key="1">
    <citation type="submission" date="2012-06" db="EMBL/GenBank/DDBJ databases">
        <title>The complete genome of Aequorivita sublithincola DSM 14238.</title>
        <authorList>
            <consortium name="US DOE Joint Genome Institute (JGI-PGF)"/>
            <person name="Lucas S."/>
            <person name="Copeland A."/>
            <person name="Lapidus A."/>
            <person name="Goodwin L."/>
            <person name="Pitluck S."/>
            <person name="Peters L."/>
            <person name="Munk A.C.C."/>
            <person name="Kyrpides N."/>
            <person name="Mavromatis K."/>
            <person name="Pagani I."/>
            <person name="Ivanova N."/>
            <person name="Ovchinnikova G."/>
            <person name="Zeytun A."/>
            <person name="Detter J.C."/>
            <person name="Han C."/>
            <person name="Land M."/>
            <person name="Hauser L."/>
            <person name="Markowitz V."/>
            <person name="Cheng J.-F."/>
            <person name="Hugenholtz P."/>
            <person name="Woyke T."/>
            <person name="Wu D."/>
            <person name="Tindall B."/>
            <person name="Faehnrich R."/>
            <person name="Brambilla E."/>
            <person name="Klenk H.-P."/>
            <person name="Eisen J.A."/>
        </authorList>
    </citation>
    <scope>NUCLEOTIDE SEQUENCE [LARGE SCALE GENOMIC DNA]</scope>
    <source>
        <strain evidence="9">DSM 14238 / LMG 21431 / ACAM 643 / 9-3</strain>
    </source>
</reference>
<evidence type="ECO:0000256" key="6">
    <source>
        <dbReference type="SAM" id="Phobius"/>
    </source>
</evidence>
<accession>I3YWD6</accession>
<evidence type="ECO:0000256" key="5">
    <source>
        <dbReference type="SAM" id="Coils"/>
    </source>
</evidence>
<dbReference type="Gene3D" id="1.25.40.10">
    <property type="entry name" value="Tetratricopeptide repeat domain"/>
    <property type="match status" value="2"/>
</dbReference>
<name>I3YWD6_AEQSU</name>
<dbReference type="Gene3D" id="1.20.5.1930">
    <property type="match status" value="1"/>
</dbReference>
<keyword evidence="6" id="KW-0812">Transmembrane</keyword>
<sequence>MTAIRILLISYFGLFLSIEMVSQNPVQIIDSLKIQLPKAASANDRSKILADLTWYYSMVNTDSAYVYGNESIRSAKKIGDSTLIAQALSDFAVVNYSKGDIKTALNYYNKSLVIRKKQKDSSGIASLHYKMGTAYHKKTQLDSAMIYYLKALKFYEDTGNEVLANSAESNIGALHFNQKNYNEALRYFNKNIKFFRKTEQTKLLGNALVNKASIQLVMKDTLEAVKTLKESIQISEAINNVETLGASYNNLGEVYMAQNKIEQAKEAISKSLQYRANSSMDADLTSSKLTLAGIHNTLGEYEKARRLLDEIRPFYKKEKIKEKLSTLYLQYVIVFASEKRPDSARYYTAKYAELQEEIVGENALKITNELEAKYQTEKKENQILQQRAQLAEKDLEVRRKNTFIFGSLGLAIVLGLLGYLLFSQQKLKNRQLQKEGELKSALAKIETQNELQEQRLRISRDLHDNIGAQLTFIISSIDNLKFGFTDISEKLGNKLSNISAFTSQTIYELRDTIWAMNKENITFEDLQARIANFIEHAKDASEKTDFSFNIEENINQTHLFTSVEGMNIYRIIQEAVNNALKYASAEEIEVNISKEKIQYHIRITDNGAGFDPNSIEMGNGLNNMKKRAREIDGNIQFISKINRGTRVILNFPAKAT</sequence>
<keyword evidence="4" id="KW-0802">TPR repeat</keyword>
<dbReference type="GO" id="GO:0046983">
    <property type="term" value="F:protein dimerization activity"/>
    <property type="evidence" value="ECO:0007669"/>
    <property type="project" value="InterPro"/>
</dbReference>
<feature type="repeat" description="TPR" evidence="4">
    <location>
        <begin position="165"/>
        <end position="198"/>
    </location>
</feature>
<dbReference type="EMBL" id="CP003280">
    <property type="protein sequence ID" value="AFL81304.1"/>
    <property type="molecule type" value="Genomic_DNA"/>
</dbReference>
<proteinExistence type="predicted"/>
<dbReference type="InterPro" id="IPR036890">
    <property type="entry name" value="HATPase_C_sf"/>
</dbReference>
<protein>
    <submittedName>
        <fullName evidence="8">Tetratricopeptide repeat protein,histidine kinase</fullName>
    </submittedName>
</protein>
<keyword evidence="9" id="KW-1185">Reference proteome</keyword>
<feature type="domain" description="Histidine kinase" evidence="7">
    <location>
        <begin position="461"/>
        <end position="655"/>
    </location>
</feature>
<dbReference type="RefSeq" id="WP_014782559.1">
    <property type="nucleotide sequence ID" value="NC_018013.1"/>
</dbReference>
<evidence type="ECO:0000256" key="1">
    <source>
        <dbReference type="ARBA" id="ARBA00022679"/>
    </source>
</evidence>
<dbReference type="HOGENOM" id="CLU_000445_106_2_10"/>
<dbReference type="InterPro" id="IPR011990">
    <property type="entry name" value="TPR-like_helical_dom_sf"/>
</dbReference>
<evidence type="ECO:0000259" key="7">
    <source>
        <dbReference type="PROSITE" id="PS50109"/>
    </source>
</evidence>
<keyword evidence="6" id="KW-1133">Transmembrane helix</keyword>
<dbReference type="AlphaFoldDB" id="I3YWD6"/>
<keyword evidence="5" id="KW-0175">Coiled coil</keyword>
<dbReference type="SUPFAM" id="SSF48452">
    <property type="entry name" value="TPR-like"/>
    <property type="match status" value="2"/>
</dbReference>
<evidence type="ECO:0000256" key="3">
    <source>
        <dbReference type="ARBA" id="ARBA00023012"/>
    </source>
</evidence>
<keyword evidence="6" id="KW-0472">Membrane</keyword>
<dbReference type="Gene3D" id="3.30.565.10">
    <property type="entry name" value="Histidine kinase-like ATPase, C-terminal domain"/>
    <property type="match status" value="1"/>
</dbReference>
<dbReference type="PROSITE" id="PS50005">
    <property type="entry name" value="TPR"/>
    <property type="match status" value="3"/>
</dbReference>
<feature type="coiled-coil region" evidence="5">
    <location>
        <begin position="367"/>
        <end position="394"/>
    </location>
</feature>
<evidence type="ECO:0000313" key="8">
    <source>
        <dbReference type="EMBL" id="AFL81304.1"/>
    </source>
</evidence>
<keyword evidence="3" id="KW-0902">Two-component regulatory system</keyword>
<dbReference type="GO" id="GO:0016020">
    <property type="term" value="C:membrane"/>
    <property type="evidence" value="ECO:0007669"/>
    <property type="project" value="InterPro"/>
</dbReference>
<dbReference type="InterPro" id="IPR026000">
    <property type="entry name" value="Apc5_dom"/>
</dbReference>